<accession>A0A101J290</accession>
<proteinExistence type="predicted"/>
<reference evidence="3" key="1">
    <citation type="journal article" date="2015" name="MBio">
        <title>Genome-Resolved Metagenomic Analysis Reveals Roles for Candidate Phyla and Other Microbial Community Members in Biogeochemical Transformations in Oil Reservoirs.</title>
        <authorList>
            <person name="Hu P."/>
            <person name="Tom L."/>
            <person name="Singh A."/>
            <person name="Thomas B.C."/>
            <person name="Baker B.J."/>
            <person name="Piceno Y.M."/>
            <person name="Andersen G.L."/>
            <person name="Banfield J.F."/>
        </authorList>
    </citation>
    <scope>NUCLEOTIDE SEQUENCE [LARGE SCALE GENOMIC DNA]</scope>
</reference>
<protein>
    <submittedName>
        <fullName evidence="2">Uncharacterized protein</fullName>
    </submittedName>
</protein>
<gene>
    <name evidence="2" type="ORF">XE10_0070</name>
</gene>
<dbReference type="Proteomes" id="UP000054598">
    <property type="component" value="Unassembled WGS sequence"/>
</dbReference>
<dbReference type="EMBL" id="LGHE01000003">
    <property type="protein sequence ID" value="KUL05666.1"/>
    <property type="molecule type" value="Genomic_DNA"/>
</dbReference>
<feature type="non-terminal residue" evidence="2">
    <location>
        <position position="1"/>
    </location>
</feature>
<comment type="caution">
    <text evidence="2">The sequence shown here is derived from an EMBL/GenBank/DDBJ whole genome shotgun (WGS) entry which is preliminary data.</text>
</comment>
<sequence length="189" mass="21098">EERYLAYSNIFTRNHITSRLNCLFCLMSCESLRIKTDLLYTAQWISRAPGSDKKWVSPSRFVRSSEHFEPDAPEPDDLLENEESPDWRTLFTELLYESDILWKKVPYQVSSPPSAPPARCLPVRAAGPGKCRPPALIVNKNSGFSRLFPGGAPYSSTLPPTPPESATRGIPRSSAARMAIAATPLARLY</sequence>
<name>A0A101J290_9EURY</name>
<dbReference type="AlphaFoldDB" id="A0A101J290"/>
<evidence type="ECO:0000313" key="3">
    <source>
        <dbReference type="Proteomes" id="UP000054598"/>
    </source>
</evidence>
<organism evidence="2 3">
    <name type="scientific">Methanoculleus marisnigri</name>
    <dbReference type="NCBI Taxonomy" id="2198"/>
    <lineage>
        <taxon>Archaea</taxon>
        <taxon>Methanobacteriati</taxon>
        <taxon>Methanobacteriota</taxon>
        <taxon>Stenosarchaea group</taxon>
        <taxon>Methanomicrobia</taxon>
        <taxon>Methanomicrobiales</taxon>
        <taxon>Methanomicrobiaceae</taxon>
        <taxon>Methanoculleus</taxon>
    </lineage>
</organism>
<evidence type="ECO:0000313" key="2">
    <source>
        <dbReference type="EMBL" id="KUL05666.1"/>
    </source>
</evidence>
<feature type="region of interest" description="Disordered" evidence="1">
    <location>
        <begin position="152"/>
        <end position="171"/>
    </location>
</feature>
<evidence type="ECO:0000256" key="1">
    <source>
        <dbReference type="SAM" id="MobiDB-lite"/>
    </source>
</evidence>